<feature type="region of interest" description="Disordered" evidence="1">
    <location>
        <begin position="428"/>
        <end position="447"/>
    </location>
</feature>
<protein>
    <submittedName>
        <fullName evidence="2">Uncharacterized protein</fullName>
    </submittedName>
</protein>
<feature type="compositionally biased region" description="Basic and acidic residues" evidence="1">
    <location>
        <begin position="131"/>
        <end position="154"/>
    </location>
</feature>
<dbReference type="AlphaFoldDB" id="A0A124R6N2"/>
<reference evidence="2 3" key="1">
    <citation type="submission" date="2015-11" db="EMBL/GenBank/DDBJ databases">
        <title>Expanding the genomic diversity of Burkholderia species for the development of highly accurate diagnostics.</title>
        <authorList>
            <person name="Sahl J."/>
            <person name="Keim P."/>
            <person name="Wagner D."/>
        </authorList>
    </citation>
    <scope>NUCLEOTIDE SEQUENCE [LARGE SCALE GENOMIC DNA]</scope>
    <source>
        <strain evidence="2 3">MSMB2036</strain>
    </source>
</reference>
<feature type="region of interest" description="Disordered" evidence="1">
    <location>
        <begin position="1"/>
        <end position="23"/>
    </location>
</feature>
<sequence>MPEVKPLHEAPTNSTNVGSSNVDVKVPPEPLAVIHTGTGEIFFIPEKDSTEFTNHHKSLSDAVAEYHSANYVVQLLDEHRAELLCQSGPSCPSLQPTIDALKMALQWQDDAHTKYHQIFADLDPLPVEPKPNVRDSKPATPTAEKEKEDSNKLDGTGKKLIELIALKKLSPEEQAKKAAEEKKVKFEKGTLKKQLASAKTLPQLKELGKWPKVPSETLFYVRSDKIKTHWPKAKNLDKTKWSDVVRDEQGNRRFDGKKMRRYVLEQADKKGIDWVKKKFHLDDLEFSRSTTLGQWCEQWNKKAVWEPKGGTWTVKDAAIADWDASAKAQLMRFSYGASLKPDFSIVGRQATVRAEGHAEINLAKAEAGLKLYFPRKQGWLWYHTGSDGKEYDLVAMVFEADLQASGVTGASIAVELSLDINPATVTDRSAPWVRGKPGPKGRQARRQNRAELKKGQEINIGSLETGANIFAGAKADASLQGSLNWRDPAKEDKAFSPIATIQPLLGALAGIDAEARFSIQYTEGMFRCMAHAGLCIGVGAEGSVIFSVGVGEIASFFQCVTTKIAYGRFQNIEIFQKDDFLIFSKIQAISTVSKRKLATFVGKTAIQINSMWKDIFASATPEAFRQFAEIDPTKLDVVPEARAMIASRLMDISMKPQVIAAIPDAVPQAKSTVISLLENVTTISELNNVIQRMTADGSKASFEVVMADLESFFKLGAASSNQSADNIGQWNGSPASTFRPLALAGDFEGWYNGLSSVLTDDVPHGHILLQASSVAYETQLGKHDHPLYASQGWGAYYNNEV</sequence>
<proteinExistence type="predicted"/>
<evidence type="ECO:0000256" key="1">
    <source>
        <dbReference type="SAM" id="MobiDB-lite"/>
    </source>
</evidence>
<dbReference type="OrthoDB" id="7796826at2"/>
<accession>A0A124R6N2</accession>
<organism evidence="2 3">
    <name type="scientific">Burkholderia ubonensis</name>
    <dbReference type="NCBI Taxonomy" id="101571"/>
    <lineage>
        <taxon>Bacteria</taxon>
        <taxon>Pseudomonadati</taxon>
        <taxon>Pseudomonadota</taxon>
        <taxon>Betaproteobacteria</taxon>
        <taxon>Burkholderiales</taxon>
        <taxon>Burkholderiaceae</taxon>
        <taxon>Burkholderia</taxon>
        <taxon>Burkholderia cepacia complex</taxon>
    </lineage>
</organism>
<feature type="region of interest" description="Disordered" evidence="1">
    <location>
        <begin position="126"/>
        <end position="154"/>
    </location>
</feature>
<comment type="caution">
    <text evidence="2">The sequence shown here is derived from an EMBL/GenBank/DDBJ whole genome shotgun (WGS) entry which is preliminary data.</text>
</comment>
<feature type="compositionally biased region" description="Basic residues" evidence="1">
    <location>
        <begin position="437"/>
        <end position="447"/>
    </location>
</feature>
<gene>
    <name evidence="2" type="ORF">WJ33_10120</name>
</gene>
<name>A0A124R6N2_9BURK</name>
<dbReference type="EMBL" id="LOXM01000288">
    <property type="protein sequence ID" value="KVG52519.1"/>
    <property type="molecule type" value="Genomic_DNA"/>
</dbReference>
<dbReference type="Proteomes" id="UP000064029">
    <property type="component" value="Unassembled WGS sequence"/>
</dbReference>
<evidence type="ECO:0000313" key="3">
    <source>
        <dbReference type="Proteomes" id="UP000064029"/>
    </source>
</evidence>
<dbReference type="RefSeq" id="WP_059760875.1">
    <property type="nucleotide sequence ID" value="NZ_LOXM01000288.1"/>
</dbReference>
<evidence type="ECO:0000313" key="2">
    <source>
        <dbReference type="EMBL" id="KVG52519.1"/>
    </source>
</evidence>
<feature type="compositionally biased region" description="Polar residues" evidence="1">
    <location>
        <begin position="11"/>
        <end position="22"/>
    </location>
</feature>